<dbReference type="InterPro" id="IPR001128">
    <property type="entry name" value="Cyt_P450"/>
</dbReference>
<dbReference type="PANTHER" id="PTHR24305">
    <property type="entry name" value="CYTOCHROME P450"/>
    <property type="match status" value="1"/>
</dbReference>
<reference evidence="4" key="1">
    <citation type="submission" date="2021-01" db="EMBL/GenBank/DDBJ databases">
        <authorList>
            <consortium name="Aspergillus puulaauensis MK2 genome sequencing consortium"/>
            <person name="Kazuki M."/>
            <person name="Futagami T."/>
        </authorList>
    </citation>
    <scope>NUCLEOTIDE SEQUENCE</scope>
    <source>
        <strain evidence="4">MK2</strain>
    </source>
</reference>
<keyword evidence="3" id="KW-1133">Transmembrane helix</keyword>
<dbReference type="RefSeq" id="XP_041560735.1">
    <property type="nucleotide sequence ID" value="XM_041694956.1"/>
</dbReference>
<keyword evidence="2" id="KW-0408">Iron</keyword>
<evidence type="ECO:0000256" key="2">
    <source>
        <dbReference type="PIRSR" id="PIRSR602401-1"/>
    </source>
</evidence>
<keyword evidence="3" id="KW-0472">Membrane</keyword>
<dbReference type="OrthoDB" id="6692864at2759"/>
<accession>A0A7R7XW36</accession>
<dbReference type="PANTHER" id="PTHR24305:SF78">
    <property type="entry name" value="P450, PUTATIVE (EUROFUNG)-RELATED"/>
    <property type="match status" value="1"/>
</dbReference>
<dbReference type="GO" id="GO:0004497">
    <property type="term" value="F:monooxygenase activity"/>
    <property type="evidence" value="ECO:0007669"/>
    <property type="project" value="InterPro"/>
</dbReference>
<evidence type="ECO:0000313" key="5">
    <source>
        <dbReference type="Proteomes" id="UP000654913"/>
    </source>
</evidence>
<protein>
    <recommendedName>
        <fullName evidence="6">Cytochrome P450</fullName>
    </recommendedName>
</protein>
<dbReference type="GeneID" id="64978546"/>
<dbReference type="InterPro" id="IPR050121">
    <property type="entry name" value="Cytochrome_P450_monoxygenase"/>
</dbReference>
<comment type="similarity">
    <text evidence="1">Belongs to the cytochrome P450 family.</text>
</comment>
<dbReference type="GO" id="GO:0020037">
    <property type="term" value="F:heme binding"/>
    <property type="evidence" value="ECO:0007669"/>
    <property type="project" value="InterPro"/>
</dbReference>
<dbReference type="Pfam" id="PF00067">
    <property type="entry name" value="p450"/>
    <property type="match status" value="1"/>
</dbReference>
<dbReference type="Proteomes" id="UP000654913">
    <property type="component" value="Chromosome 7"/>
</dbReference>
<evidence type="ECO:0000256" key="1">
    <source>
        <dbReference type="ARBA" id="ARBA00010617"/>
    </source>
</evidence>
<evidence type="ECO:0000313" key="4">
    <source>
        <dbReference type="EMBL" id="BCS28549.1"/>
    </source>
</evidence>
<dbReference type="GO" id="GO:0016705">
    <property type="term" value="F:oxidoreductase activity, acting on paired donors, with incorporation or reduction of molecular oxygen"/>
    <property type="evidence" value="ECO:0007669"/>
    <property type="project" value="InterPro"/>
</dbReference>
<feature type="binding site" description="axial binding residue" evidence="2">
    <location>
        <position position="506"/>
    </location>
    <ligand>
        <name>heme</name>
        <dbReference type="ChEBI" id="CHEBI:30413"/>
    </ligand>
    <ligandPart>
        <name>Fe</name>
        <dbReference type="ChEBI" id="CHEBI:18248"/>
    </ligandPart>
</feature>
<dbReference type="PRINTS" id="PR00385">
    <property type="entry name" value="P450"/>
</dbReference>
<dbReference type="FunFam" id="1.10.630.10:FF:000129">
    <property type="entry name" value="Benzoate 4-monooxygenase cytochrome P450"/>
    <property type="match status" value="1"/>
</dbReference>
<reference evidence="4" key="2">
    <citation type="submission" date="2021-02" db="EMBL/GenBank/DDBJ databases">
        <title>Aspergillus puulaauensis MK2 genome sequence.</title>
        <authorList>
            <person name="Futagami T."/>
            <person name="Mori K."/>
            <person name="Kadooka C."/>
            <person name="Tanaka T."/>
        </authorList>
    </citation>
    <scope>NUCLEOTIDE SEQUENCE</scope>
    <source>
        <strain evidence="4">MK2</strain>
    </source>
</reference>
<gene>
    <name evidence="4" type="ORF">APUU_70119S</name>
</gene>
<feature type="transmembrane region" description="Helical" evidence="3">
    <location>
        <begin position="46"/>
        <end position="67"/>
    </location>
</feature>
<dbReference type="SUPFAM" id="SSF48264">
    <property type="entry name" value="Cytochrome P450"/>
    <property type="match status" value="1"/>
</dbReference>
<sequence>MASLFSVEGLQQALGKDIPSLVLSATTLGVLSHVSIFRSLPVEEHLYSLLSFYAAAVIAVAIAYLSLTEFSPIQTLFRIGSIASAFNTGLASSIAIYRLFFHRLRAFPGPWLSKFSRFYDAYLAGRNVQYNVEIARMHQEYGDFIRTGPREICIVRKSAVPLLLSPQSKCGKSTFYAQAQTESKYCSVHHTRDSDDHRRRRKAWDRGFSIKALSGYEPNITDKVDLLISHIAKNQGKAINATSWSMFLSFDIMGNVGFGKEFNNLLTGVEHPGIKAVHDHMAILGTMGHVPWLLNIISHLPGATSAMAEFFKWCEDEVVQKHQNWDINEYPRDIVSWLLKAYVEKDVSAAPTANALHEDSRAVLVAGSETTATTLASILYYLCRNPSVLTKLQRLLDEAMPGGSAEWAYHKIKNISYLEDIINETLRLRPAVLTGGYRVTPPEGIQVDEVYIPGDVNVFVPTQLIQADERYYTDAKKFVPERWSERKEMIHEGAPYFPFLYGPYICPGKHLALMSLRISVSKLAQRYNISFGLGETGELFETKTLDTFTTTLPPLHVQFSLR</sequence>
<dbReference type="GO" id="GO:0005506">
    <property type="term" value="F:iron ion binding"/>
    <property type="evidence" value="ECO:0007669"/>
    <property type="project" value="InterPro"/>
</dbReference>
<evidence type="ECO:0008006" key="6">
    <source>
        <dbReference type="Google" id="ProtNLM"/>
    </source>
</evidence>
<dbReference type="InterPro" id="IPR036396">
    <property type="entry name" value="Cyt_P450_sf"/>
</dbReference>
<dbReference type="PRINTS" id="PR00463">
    <property type="entry name" value="EP450I"/>
</dbReference>
<dbReference type="EMBL" id="AP024449">
    <property type="protein sequence ID" value="BCS28549.1"/>
    <property type="molecule type" value="Genomic_DNA"/>
</dbReference>
<keyword evidence="2" id="KW-0349">Heme</keyword>
<feature type="transmembrane region" description="Helical" evidence="3">
    <location>
        <begin position="79"/>
        <end position="100"/>
    </location>
</feature>
<dbReference type="AlphaFoldDB" id="A0A7R7XW36"/>
<dbReference type="KEGG" id="apuu:APUU_70119S"/>
<dbReference type="CDD" id="cd11061">
    <property type="entry name" value="CYP67-like"/>
    <property type="match status" value="1"/>
</dbReference>
<keyword evidence="2" id="KW-0479">Metal-binding</keyword>
<keyword evidence="5" id="KW-1185">Reference proteome</keyword>
<organism evidence="4 5">
    <name type="scientific">Aspergillus puulaauensis</name>
    <dbReference type="NCBI Taxonomy" id="1220207"/>
    <lineage>
        <taxon>Eukaryota</taxon>
        <taxon>Fungi</taxon>
        <taxon>Dikarya</taxon>
        <taxon>Ascomycota</taxon>
        <taxon>Pezizomycotina</taxon>
        <taxon>Eurotiomycetes</taxon>
        <taxon>Eurotiomycetidae</taxon>
        <taxon>Eurotiales</taxon>
        <taxon>Aspergillaceae</taxon>
        <taxon>Aspergillus</taxon>
    </lineage>
</organism>
<comment type="cofactor">
    <cofactor evidence="2">
        <name>heme</name>
        <dbReference type="ChEBI" id="CHEBI:30413"/>
    </cofactor>
</comment>
<dbReference type="InterPro" id="IPR002401">
    <property type="entry name" value="Cyt_P450_E_grp-I"/>
</dbReference>
<proteinExistence type="inferred from homology"/>
<dbReference type="Gene3D" id="1.10.630.10">
    <property type="entry name" value="Cytochrome P450"/>
    <property type="match status" value="1"/>
</dbReference>
<name>A0A7R7XW36_9EURO</name>
<keyword evidence="3" id="KW-0812">Transmembrane</keyword>
<evidence type="ECO:0000256" key="3">
    <source>
        <dbReference type="SAM" id="Phobius"/>
    </source>
</evidence>